<evidence type="ECO:0000256" key="1">
    <source>
        <dbReference type="SAM" id="Phobius"/>
    </source>
</evidence>
<reference evidence="2 3" key="1">
    <citation type="submission" date="2019-11" db="EMBL/GenBank/DDBJ databases">
        <authorList>
            <person name="Li J."/>
        </authorList>
    </citation>
    <scope>NUCLEOTIDE SEQUENCE [LARGE SCALE GENOMIC DNA]</scope>
    <source>
        <strain evidence="2 3">J4</strain>
    </source>
</reference>
<comment type="caution">
    <text evidence="2">The sequence shown here is derived from an EMBL/GenBank/DDBJ whole genome shotgun (WGS) entry which is preliminary data.</text>
</comment>
<sequence length="154" mass="17055">MGPFIMIVGILGLIGGVILLIRSFIKKSSKAKPIILTLVAFILIPVSVTLSNSNIPEYEIVERDESRDNVLSVRAVTESEEQQELKELAEHLSKEIINSDTFEGLNTYAAYIRIHSPSDDSEYGGLILDSRIAYRSEGLPITGLDETDKLYIAE</sequence>
<keyword evidence="1" id="KW-0472">Membrane</keyword>
<proteinExistence type="predicted"/>
<dbReference type="Proteomes" id="UP000480185">
    <property type="component" value="Unassembled WGS sequence"/>
</dbReference>
<dbReference type="AlphaFoldDB" id="A0A6G1X837"/>
<keyword evidence="3" id="KW-1185">Reference proteome</keyword>
<organism evidence="2 3">
    <name type="scientific">Salinibacillus xinjiangensis</name>
    <dbReference type="NCBI Taxonomy" id="1229268"/>
    <lineage>
        <taxon>Bacteria</taxon>
        <taxon>Bacillati</taxon>
        <taxon>Bacillota</taxon>
        <taxon>Bacilli</taxon>
        <taxon>Bacillales</taxon>
        <taxon>Bacillaceae</taxon>
        <taxon>Salinibacillus</taxon>
    </lineage>
</organism>
<name>A0A6G1X837_9BACI</name>
<keyword evidence="1" id="KW-1133">Transmembrane helix</keyword>
<evidence type="ECO:0000313" key="2">
    <source>
        <dbReference type="EMBL" id="MRG86968.1"/>
    </source>
</evidence>
<dbReference type="RefSeq" id="WP_153728866.1">
    <property type="nucleotide sequence ID" value="NZ_WJNH01000007.1"/>
</dbReference>
<feature type="transmembrane region" description="Helical" evidence="1">
    <location>
        <begin position="6"/>
        <end position="25"/>
    </location>
</feature>
<keyword evidence="1" id="KW-0812">Transmembrane</keyword>
<feature type="transmembrane region" description="Helical" evidence="1">
    <location>
        <begin position="34"/>
        <end position="51"/>
    </location>
</feature>
<gene>
    <name evidence="2" type="ORF">GH754_11675</name>
</gene>
<evidence type="ECO:0000313" key="3">
    <source>
        <dbReference type="Proteomes" id="UP000480185"/>
    </source>
</evidence>
<accession>A0A6G1X837</accession>
<dbReference type="OrthoDB" id="2972221at2"/>
<protein>
    <submittedName>
        <fullName evidence="2">Uncharacterized protein</fullName>
    </submittedName>
</protein>
<dbReference type="EMBL" id="WJNH01000007">
    <property type="protein sequence ID" value="MRG86968.1"/>
    <property type="molecule type" value="Genomic_DNA"/>
</dbReference>